<evidence type="ECO:0000256" key="1">
    <source>
        <dbReference type="ARBA" id="ARBA00022771"/>
    </source>
</evidence>
<accession>A0A1V9XAU7</accession>
<keyword evidence="1 3" id="KW-0479">Metal-binding</keyword>
<feature type="domain" description="RING-type" evidence="6">
    <location>
        <begin position="5"/>
        <end position="46"/>
    </location>
</feature>
<evidence type="ECO:0000256" key="5">
    <source>
        <dbReference type="SAM" id="MobiDB-lite"/>
    </source>
</evidence>
<keyword evidence="1 3" id="KW-0863">Zinc-finger</keyword>
<keyword evidence="4" id="KW-0175">Coiled coil</keyword>
<evidence type="ECO:0000256" key="4">
    <source>
        <dbReference type="SAM" id="Coils"/>
    </source>
</evidence>
<keyword evidence="8" id="KW-1185">Reference proteome</keyword>
<dbReference type="InterPro" id="IPR013083">
    <property type="entry name" value="Znf_RING/FYVE/PHD"/>
</dbReference>
<keyword evidence="2" id="KW-0862">Zinc</keyword>
<dbReference type="AlphaFoldDB" id="A0A1V9XAU7"/>
<evidence type="ECO:0000256" key="3">
    <source>
        <dbReference type="PROSITE-ProRule" id="PRU00175"/>
    </source>
</evidence>
<gene>
    <name evidence="7" type="ORF">BIW11_11482</name>
</gene>
<feature type="region of interest" description="Disordered" evidence="5">
    <location>
        <begin position="365"/>
        <end position="398"/>
    </location>
</feature>
<dbReference type="EMBL" id="MNPL01016748">
    <property type="protein sequence ID" value="OQR70664.1"/>
    <property type="molecule type" value="Genomic_DNA"/>
</dbReference>
<reference evidence="7 8" key="1">
    <citation type="journal article" date="2017" name="Gigascience">
        <title>Draft genome of the honey bee ectoparasitic mite, Tropilaelaps mercedesae, is shaped by the parasitic life history.</title>
        <authorList>
            <person name="Dong X."/>
            <person name="Armstrong S.D."/>
            <person name="Xia D."/>
            <person name="Makepeace B.L."/>
            <person name="Darby A.C."/>
            <person name="Kadowaki T."/>
        </authorList>
    </citation>
    <scope>NUCLEOTIDE SEQUENCE [LARGE SCALE GENOMIC DNA]</scope>
    <source>
        <strain evidence="7">Wuxi-XJTLU</strain>
    </source>
</reference>
<evidence type="ECO:0000256" key="2">
    <source>
        <dbReference type="ARBA" id="ARBA00022833"/>
    </source>
</evidence>
<protein>
    <submittedName>
        <fullName evidence="7">TRAF-interacting protein-like</fullName>
    </submittedName>
</protein>
<evidence type="ECO:0000313" key="7">
    <source>
        <dbReference type="EMBL" id="OQR70664.1"/>
    </source>
</evidence>
<feature type="coiled-coil region" evidence="4">
    <location>
        <begin position="76"/>
        <end position="131"/>
    </location>
</feature>
<feature type="compositionally biased region" description="Basic and acidic residues" evidence="5">
    <location>
        <begin position="366"/>
        <end position="376"/>
    </location>
</feature>
<dbReference type="SUPFAM" id="SSF57850">
    <property type="entry name" value="RING/U-box"/>
    <property type="match status" value="1"/>
</dbReference>
<dbReference type="PROSITE" id="PS50089">
    <property type="entry name" value="ZF_RING_2"/>
    <property type="match status" value="1"/>
</dbReference>
<dbReference type="Pfam" id="PF13639">
    <property type="entry name" value="zf-RING_2"/>
    <property type="match status" value="1"/>
</dbReference>
<dbReference type="OrthoDB" id="1714475at2759"/>
<dbReference type="PANTHER" id="PTHR46569">
    <property type="entry name" value="E3 UBIQUITIN-PROTEIN LIGASE TRAIP"/>
    <property type="match status" value="1"/>
</dbReference>
<comment type="caution">
    <text evidence="7">The sequence shown here is derived from an EMBL/GenBank/DDBJ whole genome shotgun (WGS) entry which is preliminary data.</text>
</comment>
<proteinExistence type="predicted"/>
<name>A0A1V9XAU7_9ACAR</name>
<organism evidence="7 8">
    <name type="scientific">Tropilaelaps mercedesae</name>
    <dbReference type="NCBI Taxonomy" id="418985"/>
    <lineage>
        <taxon>Eukaryota</taxon>
        <taxon>Metazoa</taxon>
        <taxon>Ecdysozoa</taxon>
        <taxon>Arthropoda</taxon>
        <taxon>Chelicerata</taxon>
        <taxon>Arachnida</taxon>
        <taxon>Acari</taxon>
        <taxon>Parasitiformes</taxon>
        <taxon>Mesostigmata</taxon>
        <taxon>Gamasina</taxon>
        <taxon>Dermanyssoidea</taxon>
        <taxon>Laelapidae</taxon>
        <taxon>Tropilaelaps</taxon>
    </lineage>
</organism>
<evidence type="ECO:0000259" key="6">
    <source>
        <dbReference type="PROSITE" id="PS50089"/>
    </source>
</evidence>
<dbReference type="GO" id="GO:0061630">
    <property type="term" value="F:ubiquitin protein ligase activity"/>
    <property type="evidence" value="ECO:0007669"/>
    <property type="project" value="TreeGrafter"/>
</dbReference>
<dbReference type="GO" id="GO:0005634">
    <property type="term" value="C:nucleus"/>
    <property type="evidence" value="ECO:0007669"/>
    <property type="project" value="TreeGrafter"/>
</dbReference>
<dbReference type="InParanoid" id="A0A1V9XAU7"/>
<dbReference type="InterPro" id="IPR052639">
    <property type="entry name" value="TRAIP_ubiq-protein_ligase"/>
</dbReference>
<dbReference type="GO" id="GO:0090734">
    <property type="term" value="C:site of DNA damage"/>
    <property type="evidence" value="ECO:0007669"/>
    <property type="project" value="TreeGrafter"/>
</dbReference>
<evidence type="ECO:0000313" key="8">
    <source>
        <dbReference type="Proteomes" id="UP000192247"/>
    </source>
</evidence>
<dbReference type="InterPro" id="IPR001841">
    <property type="entry name" value="Znf_RING"/>
</dbReference>
<dbReference type="PANTHER" id="PTHR46569:SF1">
    <property type="entry name" value="E3 UBIQUITIN-PROTEIN LIGASE RFWD3-RELATED"/>
    <property type="match status" value="1"/>
</dbReference>
<dbReference type="SMART" id="SM00184">
    <property type="entry name" value="RING"/>
    <property type="match status" value="1"/>
</dbReference>
<feature type="compositionally biased region" description="Polar residues" evidence="5">
    <location>
        <begin position="388"/>
        <end position="398"/>
    </location>
</feature>
<dbReference type="Proteomes" id="UP000192247">
    <property type="component" value="Unassembled WGS sequence"/>
</dbReference>
<feature type="region of interest" description="Disordered" evidence="5">
    <location>
        <begin position="258"/>
        <end position="296"/>
    </location>
</feature>
<sequence>MHCQCVICTDHFDGASDIASVPCGHTFHDECLSRWLKANPTCPTCRVRVKQREVRKIYLMSLDDTITDSGRIANELSDARIKIHELRQQVTNLLDDTDKLKALFSAKEQEVDKYKAKYFSASQEAETLKAKTKSMKTHLLENQSLHKTITELRERIEKSDHLKAVLQGTTKDVEDLLTTYGPGEGSVRQIATFCVLIKRELSSAKSELRSSRHDVSTLTRLLDLAKADVREKNRKIEATNAEAAKFKAQCAKLAHELENLPERSGSTSGTKRLSDDLAQNEGENENKKTKLNSSLDVTVVPSPPVLRQRTGYLADKKSADPKKIFPPALVGYSKMKIVTGVKKPTPKTQGDIGDDLLLKMMINKQSSHDQDKDSKVRTGYNGLGGHSNHIQPKKSSIW</sequence>
<dbReference type="STRING" id="418985.A0A1V9XAU7"/>
<feature type="coiled-coil region" evidence="4">
    <location>
        <begin position="222"/>
        <end position="256"/>
    </location>
</feature>
<dbReference type="Gene3D" id="3.30.40.10">
    <property type="entry name" value="Zinc/RING finger domain, C3HC4 (zinc finger)"/>
    <property type="match status" value="1"/>
</dbReference>
<dbReference type="GO" id="GO:0031297">
    <property type="term" value="P:replication fork processing"/>
    <property type="evidence" value="ECO:0007669"/>
    <property type="project" value="TreeGrafter"/>
</dbReference>
<dbReference type="GO" id="GO:0008270">
    <property type="term" value="F:zinc ion binding"/>
    <property type="evidence" value="ECO:0007669"/>
    <property type="project" value="UniProtKB-KW"/>
</dbReference>
<dbReference type="GO" id="GO:0016567">
    <property type="term" value="P:protein ubiquitination"/>
    <property type="evidence" value="ECO:0007669"/>
    <property type="project" value="TreeGrafter"/>
</dbReference>